<name>A0A914ZNU7_PARUN</name>
<dbReference type="WBParaSite" id="PgB04_g126_t02">
    <property type="protein sequence ID" value="PgB04_g126_t02"/>
    <property type="gene ID" value="PgB04_g126"/>
</dbReference>
<dbReference type="Proteomes" id="UP000887569">
    <property type="component" value="Unplaced"/>
</dbReference>
<accession>A0A914ZNU7</accession>
<protein>
    <submittedName>
        <fullName evidence="2">Uncharacterized protein</fullName>
    </submittedName>
</protein>
<evidence type="ECO:0000313" key="2">
    <source>
        <dbReference type="WBParaSite" id="PgB04_g126_t02"/>
    </source>
</evidence>
<keyword evidence="1" id="KW-1185">Reference proteome</keyword>
<sequence>MKRASYCREIITSIRNKSVAQDQSPVQKCLSNSTIRSQILHANISHIHIASNRPQIHITITMGSRSINSTTELIAVSSAIVKSPRRSHCTIHLEKRCEAVQPRGNQIIHETTLREIRRINTLMLIRSMPDHIHHFQRNLPLPSSNLKLGSNANIPSQQYHLITNLNMPKLIIDH</sequence>
<reference evidence="2" key="1">
    <citation type="submission" date="2022-11" db="UniProtKB">
        <authorList>
            <consortium name="WormBaseParasite"/>
        </authorList>
    </citation>
    <scope>IDENTIFICATION</scope>
</reference>
<dbReference type="AlphaFoldDB" id="A0A914ZNU7"/>
<proteinExistence type="predicted"/>
<evidence type="ECO:0000313" key="1">
    <source>
        <dbReference type="Proteomes" id="UP000887569"/>
    </source>
</evidence>
<organism evidence="1 2">
    <name type="scientific">Parascaris univalens</name>
    <name type="common">Nematode worm</name>
    <dbReference type="NCBI Taxonomy" id="6257"/>
    <lineage>
        <taxon>Eukaryota</taxon>
        <taxon>Metazoa</taxon>
        <taxon>Ecdysozoa</taxon>
        <taxon>Nematoda</taxon>
        <taxon>Chromadorea</taxon>
        <taxon>Rhabditida</taxon>
        <taxon>Spirurina</taxon>
        <taxon>Ascaridomorpha</taxon>
        <taxon>Ascaridoidea</taxon>
        <taxon>Ascarididae</taxon>
        <taxon>Parascaris</taxon>
    </lineage>
</organism>